<dbReference type="Pfam" id="PF18740">
    <property type="entry name" value="EC042_2821"/>
    <property type="match status" value="1"/>
</dbReference>
<dbReference type="EMBL" id="JGYX01000002">
    <property type="protein sequence ID" value="KFI61243.1"/>
    <property type="molecule type" value="Genomic_DNA"/>
</dbReference>
<accession>A0A087AR43</accession>
<dbReference type="Proteomes" id="UP000029046">
    <property type="component" value="Unassembled WGS sequence"/>
</dbReference>
<proteinExistence type="predicted"/>
<evidence type="ECO:0000313" key="4">
    <source>
        <dbReference type="Proteomes" id="UP000029046"/>
    </source>
</evidence>
<dbReference type="InterPro" id="IPR022104">
    <property type="entry name" value="DUF3644"/>
</dbReference>
<dbReference type="eggNOG" id="ENOG502Z8HD">
    <property type="taxonomic scope" value="Bacteria"/>
</dbReference>
<protein>
    <submittedName>
        <fullName evidence="3">Uncharacterized protein</fullName>
    </submittedName>
</protein>
<organism evidence="3 4">
    <name type="scientific">Bifidobacterium pullorum subsp. gallinarum</name>
    <dbReference type="NCBI Taxonomy" id="78344"/>
    <lineage>
        <taxon>Bacteria</taxon>
        <taxon>Bacillati</taxon>
        <taxon>Actinomycetota</taxon>
        <taxon>Actinomycetes</taxon>
        <taxon>Bifidobacteriales</taxon>
        <taxon>Bifidobacteriaceae</taxon>
        <taxon>Bifidobacterium</taxon>
    </lineage>
</organism>
<dbReference type="AlphaFoldDB" id="A0A087AR43"/>
<name>A0A087AR43_9BIFI</name>
<feature type="domain" description="EC042-2821-like Restriction Endonuclease-like" evidence="2">
    <location>
        <begin position="232"/>
        <end position="330"/>
    </location>
</feature>
<evidence type="ECO:0000259" key="1">
    <source>
        <dbReference type="Pfam" id="PF12358"/>
    </source>
</evidence>
<dbReference type="InterPro" id="IPR049530">
    <property type="entry name" value="EC042_2821"/>
</dbReference>
<gene>
    <name evidence="3" type="ORF">BIGA_0676</name>
</gene>
<dbReference type="OrthoDB" id="1551227at2"/>
<keyword evidence="4" id="KW-1185">Reference proteome</keyword>
<reference evidence="3 4" key="1">
    <citation type="submission" date="2014-03" db="EMBL/GenBank/DDBJ databases">
        <title>Genomics of Bifidobacteria.</title>
        <authorList>
            <person name="Ventura M."/>
            <person name="Milani C."/>
            <person name="Lugli G.A."/>
        </authorList>
    </citation>
    <scope>NUCLEOTIDE SEQUENCE [LARGE SCALE GENOMIC DNA]</scope>
    <source>
        <strain evidence="3 4">LMG 11586</strain>
    </source>
</reference>
<evidence type="ECO:0000313" key="3">
    <source>
        <dbReference type="EMBL" id="KFI61243.1"/>
    </source>
</evidence>
<evidence type="ECO:0000259" key="2">
    <source>
        <dbReference type="Pfam" id="PF18740"/>
    </source>
</evidence>
<dbReference type="Pfam" id="PF12358">
    <property type="entry name" value="DUF3644"/>
    <property type="match status" value="1"/>
</dbReference>
<sequence length="337" mass="39233">MPVLSEQEIIGKLVDKSIEAFLVGLEIYNKPTIRYRVEGFSFFIINAWELMLKAELIQRGEPIYYRDNPERTLSVNEVIRRIYTDKRQPLRLNLERIIELRNTSTHFITEDYEAAYAPLFQACVLNFAGELNRFHKREISDYIQQNFLMLSATAEPLTNEQIRLKYPAEIAERFIRQANAINVDQEQTASDRFTIPVRQNLYIVRSKKDADFTVRVEKESANPVAIVKDIKNPADTHRYTYHNVIDAVNTRLAASGTVMHYVSGGREHTEFNSYTLQLFIRFYDLKSDERYAYKYVIGDEAPRWTYSQHMIDFIVGEIVKAPDEIIGSLKRQITPGA</sequence>
<comment type="caution">
    <text evidence="3">The sequence shown here is derived from an EMBL/GenBank/DDBJ whole genome shotgun (WGS) entry which is preliminary data.</text>
</comment>
<feature type="domain" description="DUF3644" evidence="1">
    <location>
        <begin position="12"/>
        <end position="182"/>
    </location>
</feature>